<evidence type="ECO:0000313" key="3">
    <source>
        <dbReference type="Proteomes" id="UP000326912"/>
    </source>
</evidence>
<dbReference type="SMART" id="SM00065">
    <property type="entry name" value="GAF"/>
    <property type="match status" value="1"/>
</dbReference>
<dbReference type="EMBL" id="BKZW01000001">
    <property type="protein sequence ID" value="GER88532.1"/>
    <property type="molecule type" value="Genomic_DNA"/>
</dbReference>
<dbReference type="RefSeq" id="WP_151756425.1">
    <property type="nucleotide sequence ID" value="NZ_BKZW01000001.1"/>
</dbReference>
<proteinExistence type="predicted"/>
<dbReference type="Pfam" id="PF13185">
    <property type="entry name" value="GAF_2"/>
    <property type="match status" value="1"/>
</dbReference>
<evidence type="ECO:0000313" key="2">
    <source>
        <dbReference type="EMBL" id="GER88532.1"/>
    </source>
</evidence>
<dbReference type="AlphaFoldDB" id="A0A5J4KMX9"/>
<protein>
    <recommendedName>
        <fullName evidence="1">GAF domain-containing protein</fullName>
    </recommendedName>
</protein>
<keyword evidence="3" id="KW-1185">Reference proteome</keyword>
<accession>A0A5J4KMX9</accession>
<dbReference type="Gene3D" id="3.30.450.40">
    <property type="match status" value="1"/>
</dbReference>
<dbReference type="InterPro" id="IPR003018">
    <property type="entry name" value="GAF"/>
</dbReference>
<reference evidence="2 3" key="1">
    <citation type="submission" date="2019-10" db="EMBL/GenBank/DDBJ databases">
        <title>Dictyobacter vulcani sp. nov., within the class Ktedonobacteria, isolated from soil of volcanic Mt. Zao.</title>
        <authorList>
            <person name="Zheng Y."/>
            <person name="Wang C.M."/>
            <person name="Sakai Y."/>
            <person name="Abe K."/>
            <person name="Yokota A."/>
            <person name="Yabe S."/>
        </authorList>
    </citation>
    <scope>NUCLEOTIDE SEQUENCE [LARGE SCALE GENOMIC DNA]</scope>
    <source>
        <strain evidence="2 3">W12</strain>
    </source>
</reference>
<feature type="domain" description="GAF" evidence="1">
    <location>
        <begin position="35"/>
        <end position="182"/>
    </location>
</feature>
<dbReference type="Proteomes" id="UP000326912">
    <property type="component" value="Unassembled WGS sequence"/>
</dbReference>
<dbReference type="SUPFAM" id="SSF55781">
    <property type="entry name" value="GAF domain-like"/>
    <property type="match status" value="1"/>
</dbReference>
<dbReference type="InterPro" id="IPR029016">
    <property type="entry name" value="GAF-like_dom_sf"/>
</dbReference>
<sequence>MMKDDSSTRRQAELPQKDYYKALHQAALTISSSLELDQVLQSVVTSITEAMQVKACGLRLLDAETGQLRLSAVNGLSGEYLAKGPVSVVNSPIDSEALGGSPVYIPDVRTDPRFQYKDAARQEGLVSVLCVPLEVHGNAIGVMRVYTDHLSDFVEDDIQFLSVLASLAALAIENARLYENIRSSYHGVMNAFWGSHVSL</sequence>
<evidence type="ECO:0000259" key="1">
    <source>
        <dbReference type="SMART" id="SM00065"/>
    </source>
</evidence>
<name>A0A5J4KMX9_9CHLR</name>
<organism evidence="2 3">
    <name type="scientific">Dictyobacter vulcani</name>
    <dbReference type="NCBI Taxonomy" id="2607529"/>
    <lineage>
        <taxon>Bacteria</taxon>
        <taxon>Bacillati</taxon>
        <taxon>Chloroflexota</taxon>
        <taxon>Ktedonobacteria</taxon>
        <taxon>Ktedonobacterales</taxon>
        <taxon>Dictyobacteraceae</taxon>
        <taxon>Dictyobacter</taxon>
    </lineage>
</organism>
<comment type="caution">
    <text evidence="2">The sequence shown here is derived from an EMBL/GenBank/DDBJ whole genome shotgun (WGS) entry which is preliminary data.</text>
</comment>
<gene>
    <name evidence="2" type="ORF">KDW_26940</name>
</gene>